<dbReference type="PANTHER" id="PTHR24198:SF165">
    <property type="entry name" value="ANKYRIN REPEAT-CONTAINING PROTEIN-RELATED"/>
    <property type="match status" value="1"/>
</dbReference>
<dbReference type="EMBL" id="HBEO01018309">
    <property type="protein sequence ID" value="CAD8487834.1"/>
    <property type="molecule type" value="Transcribed_RNA"/>
</dbReference>
<dbReference type="SMART" id="SM00248">
    <property type="entry name" value="ANK"/>
    <property type="match status" value="3"/>
</dbReference>
<evidence type="ECO:0000313" key="4">
    <source>
        <dbReference type="EMBL" id="CAD8487834.1"/>
    </source>
</evidence>
<accession>A0A7S0EMJ6</accession>
<reference evidence="4" key="1">
    <citation type="submission" date="2021-01" db="EMBL/GenBank/DDBJ databases">
        <authorList>
            <person name="Corre E."/>
            <person name="Pelletier E."/>
            <person name="Niang G."/>
            <person name="Scheremetjew M."/>
            <person name="Finn R."/>
            <person name="Kale V."/>
            <person name="Holt S."/>
            <person name="Cochrane G."/>
            <person name="Meng A."/>
            <person name="Brown T."/>
            <person name="Cohen L."/>
        </authorList>
    </citation>
    <scope>NUCLEOTIDE SEQUENCE</scope>
    <source>
        <strain evidence="4">CCMP325</strain>
    </source>
</reference>
<sequence>MQSSTGDADEASDRDSDSNEIVKEFNHINKRLAEEIHAKQAQSLSSLLSSAQAKDEEITEVLSDMDDDTLSSQISHEDGRNVLHYLTKYNGARVSILQTILKRAPSLANKALKTSGLLPLHILCRYFPNETQSLEILLQASPASAAMPEAEGCLPLHFACAAGASSKAIKKLLAYNEDAAKVQDTAGWLPLHYFAFSLNGTDDDVQTLQILKSSYPAAVFTVNADGKLPVDCLAENHRANEECLRILLECD</sequence>
<evidence type="ECO:0000256" key="1">
    <source>
        <dbReference type="ARBA" id="ARBA00022737"/>
    </source>
</evidence>
<name>A0A7S0EMJ6_9CRYP</name>
<evidence type="ECO:0000256" key="3">
    <source>
        <dbReference type="SAM" id="MobiDB-lite"/>
    </source>
</evidence>
<dbReference type="PANTHER" id="PTHR24198">
    <property type="entry name" value="ANKYRIN REPEAT AND PROTEIN KINASE DOMAIN-CONTAINING PROTEIN"/>
    <property type="match status" value="1"/>
</dbReference>
<dbReference type="InterPro" id="IPR002110">
    <property type="entry name" value="Ankyrin_rpt"/>
</dbReference>
<keyword evidence="1" id="KW-0677">Repeat</keyword>
<proteinExistence type="predicted"/>
<feature type="region of interest" description="Disordered" evidence="3">
    <location>
        <begin position="1"/>
        <end position="20"/>
    </location>
</feature>
<feature type="compositionally biased region" description="Basic and acidic residues" evidence="3">
    <location>
        <begin position="11"/>
        <end position="20"/>
    </location>
</feature>
<protein>
    <submittedName>
        <fullName evidence="4">Uncharacterized protein</fullName>
    </submittedName>
</protein>
<organism evidence="4">
    <name type="scientific">Hanusia phi</name>
    <dbReference type="NCBI Taxonomy" id="3032"/>
    <lineage>
        <taxon>Eukaryota</taxon>
        <taxon>Cryptophyceae</taxon>
        <taxon>Pyrenomonadales</taxon>
        <taxon>Geminigeraceae</taxon>
        <taxon>Hanusia</taxon>
    </lineage>
</organism>
<dbReference type="SUPFAM" id="SSF48403">
    <property type="entry name" value="Ankyrin repeat"/>
    <property type="match status" value="1"/>
</dbReference>
<keyword evidence="2" id="KW-0040">ANK repeat</keyword>
<gene>
    <name evidence="4" type="ORF">HPHI1048_LOCUS12493</name>
</gene>
<evidence type="ECO:0000256" key="2">
    <source>
        <dbReference type="ARBA" id="ARBA00023043"/>
    </source>
</evidence>
<dbReference type="AlphaFoldDB" id="A0A7S0EMJ6"/>
<dbReference type="Gene3D" id="1.25.40.20">
    <property type="entry name" value="Ankyrin repeat-containing domain"/>
    <property type="match status" value="1"/>
</dbReference>
<dbReference type="InterPro" id="IPR036770">
    <property type="entry name" value="Ankyrin_rpt-contain_sf"/>
</dbReference>